<evidence type="ECO:0000259" key="1">
    <source>
        <dbReference type="SMART" id="SM01321"/>
    </source>
</evidence>
<name>A0A4V0Z3C8_9BURK</name>
<dbReference type="Proteomes" id="UP000290637">
    <property type="component" value="Chromosome"/>
</dbReference>
<feature type="domain" description="Transposase IS200-like" evidence="1">
    <location>
        <begin position="9"/>
        <end position="123"/>
    </location>
</feature>
<accession>A0A4V0Z3C8</accession>
<dbReference type="SUPFAM" id="SSF143422">
    <property type="entry name" value="Transposase IS200-like"/>
    <property type="match status" value="1"/>
</dbReference>
<dbReference type="KEGG" id="plue:EWM63_08430"/>
<dbReference type="GO" id="GO:0003677">
    <property type="term" value="F:DNA binding"/>
    <property type="evidence" value="ECO:0007669"/>
    <property type="project" value="InterPro"/>
</dbReference>
<dbReference type="PANTHER" id="PTHR34322">
    <property type="entry name" value="TRANSPOSASE, Y1_TNP DOMAIN-CONTAINING"/>
    <property type="match status" value="1"/>
</dbReference>
<dbReference type="InterPro" id="IPR036515">
    <property type="entry name" value="Transposase_17_sf"/>
</dbReference>
<evidence type="ECO:0000313" key="3">
    <source>
        <dbReference type="Proteomes" id="UP000290637"/>
    </source>
</evidence>
<reference evidence="2 3" key="1">
    <citation type="submission" date="2019-02" db="EMBL/GenBank/DDBJ databases">
        <title>Draft Genome Sequences of Six Type Strains of the Genus Massilia.</title>
        <authorList>
            <person name="Miess H."/>
            <person name="Frediansyhah A."/>
            <person name="Gross H."/>
        </authorList>
    </citation>
    <scope>NUCLEOTIDE SEQUENCE [LARGE SCALE GENOMIC DNA]</scope>
    <source>
        <strain evidence="2 3">DSM 17473</strain>
    </source>
</reference>
<dbReference type="Pfam" id="PF01797">
    <property type="entry name" value="Y1_Tnp"/>
    <property type="match status" value="1"/>
</dbReference>
<dbReference type="GO" id="GO:0004803">
    <property type="term" value="F:transposase activity"/>
    <property type="evidence" value="ECO:0007669"/>
    <property type="project" value="InterPro"/>
</dbReference>
<dbReference type="Gene3D" id="3.30.70.1290">
    <property type="entry name" value="Transposase IS200-like"/>
    <property type="match status" value="1"/>
</dbReference>
<evidence type="ECO:0000313" key="2">
    <source>
        <dbReference type="EMBL" id="QBE62993.1"/>
    </source>
</evidence>
<sequence>MSRPHRIQYPGALYHVTARGNRRASIFLDDRDHFIWRDLLSTVAERFGFIVHSYCMMPNHYHMLVETPDANLSAGAHYLNSCYAQHFNKRHHLVGHVLQGRFHAVLIDRDAHLLELSRYIPLNPVRAGLVTDPAGWQWSSYGSLAGIVPIPAWLEHEWILSQFAHKQSRHVAYRAFVEAGRHMKDPLLGMDEHTSQPDSPPLSMLQYAALYPDRGVAMAAAYHAGGCAMKAIAAHFGVSVKTVSRAAKQYRDAFIVELVSDSGVDPKVDTNSAVEHASCVGINAWNVV</sequence>
<organism evidence="2 3">
    <name type="scientific">Pseudoduganella lutea</name>
    <dbReference type="NCBI Taxonomy" id="321985"/>
    <lineage>
        <taxon>Bacteria</taxon>
        <taxon>Pseudomonadati</taxon>
        <taxon>Pseudomonadota</taxon>
        <taxon>Betaproteobacteria</taxon>
        <taxon>Burkholderiales</taxon>
        <taxon>Oxalobacteraceae</taxon>
        <taxon>Telluria group</taxon>
        <taxon>Pseudoduganella</taxon>
    </lineage>
</organism>
<dbReference type="EMBL" id="CP035913">
    <property type="protein sequence ID" value="QBE62993.1"/>
    <property type="molecule type" value="Genomic_DNA"/>
</dbReference>
<keyword evidence="3" id="KW-1185">Reference proteome</keyword>
<protein>
    <submittedName>
        <fullName evidence="2">Transposase</fullName>
    </submittedName>
</protein>
<proteinExistence type="predicted"/>
<dbReference type="NCBIfam" id="NF047646">
    <property type="entry name" value="REP_Tyr_transpos"/>
    <property type="match status" value="1"/>
</dbReference>
<dbReference type="GO" id="GO:0006313">
    <property type="term" value="P:DNA transposition"/>
    <property type="evidence" value="ECO:0007669"/>
    <property type="project" value="InterPro"/>
</dbReference>
<gene>
    <name evidence="2" type="ORF">EWM63_08430</name>
</gene>
<dbReference type="OrthoDB" id="9814067at2"/>
<dbReference type="RefSeq" id="WP_130186126.1">
    <property type="nucleotide sequence ID" value="NZ_CP035913.1"/>
</dbReference>
<dbReference type="InterPro" id="IPR002686">
    <property type="entry name" value="Transposase_17"/>
</dbReference>
<dbReference type="PANTHER" id="PTHR34322:SF2">
    <property type="entry name" value="TRANSPOSASE IS200-LIKE DOMAIN-CONTAINING PROTEIN"/>
    <property type="match status" value="1"/>
</dbReference>
<dbReference type="SMART" id="SM01321">
    <property type="entry name" value="Y1_Tnp"/>
    <property type="match status" value="1"/>
</dbReference>
<dbReference type="AlphaFoldDB" id="A0A4V0Z3C8"/>